<reference evidence="1 2" key="1">
    <citation type="journal article" date="2022" name="bioRxiv">
        <title>The genome of the oomycete Peronosclerospora sorghi, a cosmopolitan pathogen of maize and sorghum, is inflated with dispersed pseudogenes.</title>
        <authorList>
            <person name="Fletcher K."/>
            <person name="Martin F."/>
            <person name="Isakeit T."/>
            <person name="Cavanaugh K."/>
            <person name="Magill C."/>
            <person name="Michelmore R."/>
        </authorList>
    </citation>
    <scope>NUCLEOTIDE SEQUENCE [LARGE SCALE GENOMIC DNA]</scope>
    <source>
        <strain evidence="1">P6</strain>
    </source>
</reference>
<evidence type="ECO:0000313" key="1">
    <source>
        <dbReference type="EMBL" id="KAI9916645.1"/>
    </source>
</evidence>
<gene>
    <name evidence="1" type="ORF">PsorP6_016885</name>
</gene>
<organism evidence="1 2">
    <name type="scientific">Peronosclerospora sorghi</name>
    <dbReference type="NCBI Taxonomy" id="230839"/>
    <lineage>
        <taxon>Eukaryota</taxon>
        <taxon>Sar</taxon>
        <taxon>Stramenopiles</taxon>
        <taxon>Oomycota</taxon>
        <taxon>Peronosporomycetes</taxon>
        <taxon>Peronosporales</taxon>
        <taxon>Peronosporaceae</taxon>
        <taxon>Peronosclerospora</taxon>
    </lineage>
</organism>
<proteinExistence type="predicted"/>
<protein>
    <submittedName>
        <fullName evidence="1">Uncharacterized protein</fullName>
    </submittedName>
</protein>
<name>A0ACC0WCU0_9STRA</name>
<sequence>MSEKLSLPDAPTLRLRQLHQDLVAFVGLSMTEDEAPQFMSELVAAAPDLVDPLALAPPKAAERAALQANTVSVCGKHVDVSPLIQQEICTLSDEFRASEKTCLEVWLVASDAKQREGVERADQLPPRTIADSVKSAARYFLTSEMEYKLHLLKELLRLRLETGVEKERAQFLVAFTNKLITDGLVTKLVHAFETHLVQLAQVHRMEQSVSYWHTLVAECLVYIVASTLMLAEEVQALAEVFQTLSARLKTVVTKVSPHIVNFSSFAQLFQGGSLAGTSPEGAVRQVACMLQTITALQVALFVVLLETNRKMHRETGDLETGSALCRRQDASVVKELHRIFYEDEWEQKTFQSVAMLGWAGFLARNGETTNSSSNVTFAETDAMLRVVRKAVEERAFTTLVEVELKYLPDKKRDLQLYKIYHATFELLFRIYSSKMMIDVPTMADKAALAAMQTDSDEEVAWTGDCLENIIDFTTALCAHSPKFCGSFWRAEQLDNSTGCDSGDELRQTEAYCTSVDGGTCHDFLIACRDAVLKNPACLAAYLRLVSSAASGTECAQQAFHHVKQNPQQLSWDHFFAVMAKYQRLLTEAEKPAGFSPLLPVGVTQGVGIDGSAFNTMSNAGKPGPRFIRPKELEALETIQQLIQEVIAQPQLALIFFHNHNWSPIPMFVAFLQCRIPSSLKGSIMKTLAAFARVPDIAPYVWRQVDALQILRTTGDTSIYGNQDICYELEHYESLSRTYPATRGFVTLLYELFENPHVWKSFEGDGRVAAIQYYFEFLLEHVFLKFDLRKYEHEEEKWALVNGSLAIFKKILRHTDTSTSEGSLSYQIMARFLSSSPLLNKVLSILSGDGGVENIENTSTDMHLEHAFFYCLDIVKRETEAKHGSLNFVIDVSKKPSHSYLTKTTAVAMLREQCVQHALEIVLLVLEKDVQFVNTDLNRQLSHRLQVEMLHTILCRHRADFVNIVKYIKYSKSVRIPHLSVVIMRRISARMSGADLVNVLVDSGASADIMIGYMNRLLNVYDDAESDGDLEEVDNQSSESDMTSSSRNLQGREPFEPSLVASCSIRVAILDLMLENLDKSAPNLAHLLLGSVNQHGDAEASAAPASYMKTGLAALLSLVSMAEFGLATPELAERCYHILHLLMTQEFSSSNTVQALESSSTDFFVAQIQLFGRKNYITKRSPAAATIATLNMRGWFFKLLALYLHLCVQKEPPHMKKVNKLMAQLLAAPSTEDRAIDQMLLIQLLDQCSFHLSPPSLPTNQHVVALAEQVTEAVAGCYYKWLKINIERFCTALQTLQLTASGEFYSLSSKKFRLNGEGGRSSPHSPEAAADRFIEWAVQWNIYSERIAAESHALNSLRELLEVIVLDYLSSPLSSDVDDMEMPALWKGLHPIASMEVRQQLMSRIVVAVLSKLTDTASTSAQLFEIVAKMALILFAQLRETRDPTQPLVGQENRRVLALLFRTIGCSAAATGNISAARNARALLYVCVIHVLHVSPNSLLHAGAAAAPVGLIDVGGTHEQLVQQLVTPPVVELMCQDARDGNDTLSMALAVSVLESLLALEHELSLLAIFRERGYLLHLIEIFQQLCDLDAKVLDTTPGTASMVQRTVLPQGVDATTIGILYECFLSLFIRVAETQAGAVALLESGLIRVLSDAKNIPSHRPLSPPPQQSAPSISLPAFQRIEALYIRKWLPVIRFLCACCASLPSNRALTTQVLSVVHKHWKLITGALKVCASRASSQPLTLNVLHEVSYVTFLVRYVSQCPDLCAQTLVAAKWAKLAHLVLHVFLYFSTDLVPRSDDKASNGHSWWQLQDDHRPAGMSSFSCRECGETLVDHVDGATIHSSGSAKLLDLSVQDEAKLYASRMIVCNAIAFCTTHMLSIVTDKSPTGPQTPLLSCSTSEHEKQREFPSMSMKTSRDFAVATEPFWTFAPSVKDFSDRLQLVVGMLETSKEVETAVNAVNKEATTSRPHTCPITALKHVLEYHVDSLTFLAENMLVVLLVHFMQYLAHPAMATSTVRDTIGYVLAIVHDMEVRPGFVERLFKMNLSLTLVCACTDYDV</sequence>
<keyword evidence="2" id="KW-1185">Reference proteome</keyword>
<dbReference type="EMBL" id="CM047581">
    <property type="protein sequence ID" value="KAI9916645.1"/>
    <property type="molecule type" value="Genomic_DNA"/>
</dbReference>
<comment type="caution">
    <text evidence="1">The sequence shown here is derived from an EMBL/GenBank/DDBJ whole genome shotgun (WGS) entry which is preliminary data.</text>
</comment>
<dbReference type="Proteomes" id="UP001163321">
    <property type="component" value="Chromosome 2"/>
</dbReference>
<evidence type="ECO:0000313" key="2">
    <source>
        <dbReference type="Proteomes" id="UP001163321"/>
    </source>
</evidence>
<accession>A0ACC0WCU0</accession>